<dbReference type="PROSITE" id="PS51977">
    <property type="entry name" value="WGR"/>
    <property type="match status" value="1"/>
</dbReference>
<organism evidence="2">
    <name type="scientific">hydrothermal vent metagenome</name>
    <dbReference type="NCBI Taxonomy" id="652676"/>
    <lineage>
        <taxon>unclassified sequences</taxon>
        <taxon>metagenomes</taxon>
        <taxon>ecological metagenomes</taxon>
    </lineage>
</organism>
<dbReference type="InterPro" id="IPR008893">
    <property type="entry name" value="WGR_domain"/>
</dbReference>
<dbReference type="EMBL" id="UOFR01000061">
    <property type="protein sequence ID" value="VAW98585.1"/>
    <property type="molecule type" value="Genomic_DNA"/>
</dbReference>
<dbReference type="Pfam" id="PF05406">
    <property type="entry name" value="WGR"/>
    <property type="match status" value="1"/>
</dbReference>
<gene>
    <name evidence="2" type="ORF">MNBD_GAMMA21-387</name>
</gene>
<dbReference type="Gene3D" id="2.20.140.10">
    <property type="entry name" value="WGR domain"/>
    <property type="match status" value="1"/>
</dbReference>
<accession>A0A3B0ZYB8</accession>
<dbReference type="CDD" id="cd07996">
    <property type="entry name" value="WGR_MMR_like"/>
    <property type="match status" value="1"/>
</dbReference>
<reference evidence="2" key="1">
    <citation type="submission" date="2018-06" db="EMBL/GenBank/DDBJ databases">
        <authorList>
            <person name="Zhirakovskaya E."/>
        </authorList>
    </citation>
    <scope>NUCLEOTIDE SEQUENCE</scope>
</reference>
<dbReference type="InterPro" id="IPR049809">
    <property type="entry name" value="YehF/YfeS-like_WGR"/>
</dbReference>
<proteinExistence type="predicted"/>
<name>A0A3B0ZYB8_9ZZZZ</name>
<dbReference type="AlphaFoldDB" id="A0A3B0ZYB8"/>
<protein>
    <recommendedName>
        <fullName evidence="1">WGR domain-containing protein</fullName>
    </recommendedName>
</protein>
<evidence type="ECO:0000259" key="1">
    <source>
        <dbReference type="PROSITE" id="PS51977"/>
    </source>
</evidence>
<sequence length="84" mass="9821">MRVYMQTVNDQTEKKPRFYQLVLQEDLINGWTLVREWGNQGSAGRVKKDHFPTRDAAQMALLKVRDTQVKRGFTVVYMRGDDST</sequence>
<dbReference type="InterPro" id="IPR036930">
    <property type="entry name" value="WGR_dom_sf"/>
</dbReference>
<evidence type="ECO:0000313" key="2">
    <source>
        <dbReference type="EMBL" id="VAW98585.1"/>
    </source>
</evidence>
<dbReference type="SUPFAM" id="SSF142921">
    <property type="entry name" value="WGR domain-like"/>
    <property type="match status" value="1"/>
</dbReference>
<feature type="domain" description="WGR" evidence="1">
    <location>
        <begin position="1"/>
        <end position="84"/>
    </location>
</feature>